<proteinExistence type="predicted"/>
<feature type="region of interest" description="Disordered" evidence="1">
    <location>
        <begin position="107"/>
        <end position="139"/>
    </location>
</feature>
<evidence type="ECO:0000313" key="3">
    <source>
        <dbReference type="Proteomes" id="UP000590749"/>
    </source>
</evidence>
<keyword evidence="3" id="KW-1185">Reference proteome</keyword>
<dbReference type="Proteomes" id="UP000590749">
    <property type="component" value="Unassembled WGS sequence"/>
</dbReference>
<dbReference type="RefSeq" id="WP_183221052.1">
    <property type="nucleotide sequence ID" value="NZ_BMPW01000005.1"/>
</dbReference>
<sequence>MTDSPAALAALGKARRVDALARGRHGRDAVVIAVADGRVIVVAVGFFSDMGHAARQTSPVRLDLPVEAVRFRAVPTVVLESSTGRFDISDVGERALAGLSRAFDLPHGETHPVPARVGPAGRRYGRGPAARGEPHPGRR</sequence>
<dbReference type="AlphaFoldDB" id="A0A7W5AHQ3"/>
<protein>
    <submittedName>
        <fullName evidence="2">Uncharacterized protein</fullName>
    </submittedName>
</protein>
<organism evidence="2 3">
    <name type="scientific">Actinoplanes campanulatus</name>
    <dbReference type="NCBI Taxonomy" id="113559"/>
    <lineage>
        <taxon>Bacteria</taxon>
        <taxon>Bacillati</taxon>
        <taxon>Actinomycetota</taxon>
        <taxon>Actinomycetes</taxon>
        <taxon>Micromonosporales</taxon>
        <taxon>Micromonosporaceae</taxon>
        <taxon>Actinoplanes</taxon>
    </lineage>
</organism>
<gene>
    <name evidence="2" type="ORF">FHR83_003609</name>
</gene>
<reference evidence="2 3" key="1">
    <citation type="submission" date="2020-08" db="EMBL/GenBank/DDBJ databases">
        <title>Genomic Encyclopedia of Type Strains, Phase III (KMG-III): the genomes of soil and plant-associated and newly described type strains.</title>
        <authorList>
            <person name="Whitman W."/>
        </authorList>
    </citation>
    <scope>NUCLEOTIDE SEQUENCE [LARGE SCALE GENOMIC DNA]</scope>
    <source>
        <strain evidence="2 3">CECT 3287</strain>
    </source>
</reference>
<feature type="compositionally biased region" description="Low complexity" evidence="1">
    <location>
        <begin position="114"/>
        <end position="131"/>
    </location>
</feature>
<name>A0A7W5AHQ3_9ACTN</name>
<comment type="caution">
    <text evidence="2">The sequence shown here is derived from an EMBL/GenBank/DDBJ whole genome shotgun (WGS) entry which is preliminary data.</text>
</comment>
<accession>A0A7W5AHQ3</accession>
<evidence type="ECO:0000313" key="2">
    <source>
        <dbReference type="EMBL" id="MBB3095939.1"/>
    </source>
</evidence>
<dbReference type="EMBL" id="JACHXF010000007">
    <property type="protein sequence ID" value="MBB3095939.1"/>
    <property type="molecule type" value="Genomic_DNA"/>
</dbReference>
<evidence type="ECO:0000256" key="1">
    <source>
        <dbReference type="SAM" id="MobiDB-lite"/>
    </source>
</evidence>